<organism evidence="4 5">
    <name type="scientific">Paramarasmius palmivorus</name>
    <dbReference type="NCBI Taxonomy" id="297713"/>
    <lineage>
        <taxon>Eukaryota</taxon>
        <taxon>Fungi</taxon>
        <taxon>Dikarya</taxon>
        <taxon>Basidiomycota</taxon>
        <taxon>Agaricomycotina</taxon>
        <taxon>Agaricomycetes</taxon>
        <taxon>Agaricomycetidae</taxon>
        <taxon>Agaricales</taxon>
        <taxon>Marasmiineae</taxon>
        <taxon>Marasmiaceae</taxon>
        <taxon>Paramarasmius</taxon>
    </lineage>
</organism>
<reference evidence="4 5" key="1">
    <citation type="submission" date="2024-01" db="EMBL/GenBank/DDBJ databases">
        <title>A draft genome for a cacao thread blight-causing isolate of Paramarasmius palmivorus.</title>
        <authorList>
            <person name="Baruah I.K."/>
            <person name="Bukari Y."/>
            <person name="Amoako-Attah I."/>
            <person name="Meinhardt L.W."/>
            <person name="Bailey B.A."/>
            <person name="Cohen S.P."/>
        </authorList>
    </citation>
    <scope>NUCLEOTIDE SEQUENCE [LARGE SCALE GENOMIC DNA]</scope>
    <source>
        <strain evidence="4 5">GH-12</strain>
    </source>
</reference>
<dbReference type="AlphaFoldDB" id="A0AAW0CI49"/>
<name>A0AAW0CI49_9AGAR</name>
<keyword evidence="1" id="KW-0862">Zinc</keyword>
<dbReference type="PROSITE" id="PS00028">
    <property type="entry name" value="ZINC_FINGER_C2H2_1"/>
    <property type="match status" value="1"/>
</dbReference>
<proteinExistence type="predicted"/>
<dbReference type="EMBL" id="JAYKXP010000046">
    <property type="protein sequence ID" value="KAK7037494.1"/>
    <property type="molecule type" value="Genomic_DNA"/>
</dbReference>
<feature type="region of interest" description="Disordered" evidence="2">
    <location>
        <begin position="393"/>
        <end position="414"/>
    </location>
</feature>
<feature type="domain" description="C2H2-type" evidence="3">
    <location>
        <begin position="4"/>
        <end position="32"/>
    </location>
</feature>
<dbReference type="PROSITE" id="PS50157">
    <property type="entry name" value="ZINC_FINGER_C2H2_2"/>
    <property type="match status" value="1"/>
</dbReference>
<keyword evidence="5" id="KW-1185">Reference proteome</keyword>
<evidence type="ECO:0000313" key="5">
    <source>
        <dbReference type="Proteomes" id="UP001383192"/>
    </source>
</evidence>
<evidence type="ECO:0000259" key="3">
    <source>
        <dbReference type="PROSITE" id="PS50157"/>
    </source>
</evidence>
<feature type="region of interest" description="Disordered" evidence="2">
    <location>
        <begin position="17"/>
        <end position="46"/>
    </location>
</feature>
<dbReference type="InterPro" id="IPR013087">
    <property type="entry name" value="Znf_C2H2_type"/>
</dbReference>
<gene>
    <name evidence="4" type="ORF">VNI00_010986</name>
</gene>
<dbReference type="GO" id="GO:0008270">
    <property type="term" value="F:zinc ion binding"/>
    <property type="evidence" value="ECO:0007669"/>
    <property type="project" value="UniProtKB-KW"/>
</dbReference>
<sequence>MAAFQCSQCSQVFTTLGGRTRHENTQHRPITPPPGDENANDEEREYQYERHPHFKVERCDELGVTLLHGSPPPKEPEPPPIDSPEAWAPFSSRVEFDFAHFHFVELQASRASIDKSLDIICAYLRQYGDDAPFANAEDLYGKIDEIQETNTLWRTYQLSYSSPKPDDPPKWMTDTYTVCLRNLRDVLSSQLSTKAFHSKFSYTPYKQYNSSKQRVFSNLMSGFWAWETADKLMNDSDTSESTRGAMLVPIIMGSDKTTVSVATGHQEFHPGYVSAGNLTNVACRGHGNSLLPFIFFPIPRTNANERESTAFQQFTRQLFHTCLELALKPLRQAMTSPITVMCPDGYYRRAIFAIGPYIANYPEQVVLAGGVYGWCTSAVDENGEDDSIVETCPNSQHHRHDDDDHETGASSTFEQDSRVTHWVLDRCTARSTNLDGDPNTIPRSRKLHLLYSDAYDAETLWKQYGIWGDVVPFTFSFPYAGIYDLITPDLLHQLIKGVFKDHLVTFTCKLLLVTHGKVGGRAVIKEIDRRISAGSEYNSIRRFYDGRDYSQWTGDNSKALMRVYVPALVGLVDRKVIQCITAFLEMCYIARKNAITESDLANFETQLTRFHENRTVYLVPGVRDDFNLPRQHALIHMVLAIIRFGALNGLCSSITKSKHIKAVKQP</sequence>
<comment type="caution">
    <text evidence="4">The sequence shown here is derived from an EMBL/GenBank/DDBJ whole genome shotgun (WGS) entry which is preliminary data.</text>
</comment>
<dbReference type="InterPro" id="IPR041078">
    <property type="entry name" value="Plavaka"/>
</dbReference>
<keyword evidence="1" id="KW-0863">Zinc-finger</keyword>
<evidence type="ECO:0000256" key="2">
    <source>
        <dbReference type="SAM" id="MobiDB-lite"/>
    </source>
</evidence>
<keyword evidence="1" id="KW-0479">Metal-binding</keyword>
<evidence type="ECO:0000313" key="4">
    <source>
        <dbReference type="EMBL" id="KAK7037494.1"/>
    </source>
</evidence>
<accession>A0AAW0CI49</accession>
<protein>
    <recommendedName>
        <fullName evidence="3">C2H2-type domain-containing protein</fullName>
    </recommendedName>
</protein>
<dbReference type="Pfam" id="PF18759">
    <property type="entry name" value="Plavaka"/>
    <property type="match status" value="2"/>
</dbReference>
<evidence type="ECO:0000256" key="1">
    <source>
        <dbReference type="PROSITE-ProRule" id="PRU00042"/>
    </source>
</evidence>
<feature type="region of interest" description="Disordered" evidence="2">
    <location>
        <begin position="66"/>
        <end position="85"/>
    </location>
</feature>
<dbReference type="Proteomes" id="UP001383192">
    <property type="component" value="Unassembled WGS sequence"/>
</dbReference>
<feature type="compositionally biased region" description="Pro residues" evidence="2">
    <location>
        <begin position="70"/>
        <end position="82"/>
    </location>
</feature>